<dbReference type="SUPFAM" id="SSF48403">
    <property type="entry name" value="Ankyrin repeat"/>
    <property type="match status" value="1"/>
</dbReference>
<dbReference type="GO" id="GO:0030041">
    <property type="term" value="P:actin filament polymerization"/>
    <property type="evidence" value="ECO:0007669"/>
    <property type="project" value="TreeGrafter"/>
</dbReference>
<dbReference type="PANTHER" id="PTHR45691:SF6">
    <property type="entry name" value="PROTEIN DIAPHANOUS"/>
    <property type="match status" value="1"/>
</dbReference>
<dbReference type="PANTHER" id="PTHR45691">
    <property type="entry name" value="PROTEIN DIAPHANOUS"/>
    <property type="match status" value="1"/>
</dbReference>
<sequence>MPTTPAPARPAAPRTNAPGPAPPAPPSGRSRAGRPPSNSYIDLMKPGEDWTDLDATERRKIKNRLAQRAYRRNMRDRTKEIEILRSQIKDLQQATATTTTSSSSSTAEKHPYPTPDSPSSSSAAAMSPPPAGAAATMSDRDWMLSTSCLDWTTTTSAAADMGGTSPGIMTTDPDDIKPGIAISTSLGSMSLSSADCHHPGLYHTPNCWPPPPPPPPPATTSSHTTSLHTGSGHPPPPPTTFPSPTPRSGMTADDILMDNHHSFHHRRTYIPPSPPLIPSTTPPMGHILPHPIPPSSRGTPTPGPGPEGCVCSSAMHTPDASEPLIHLAVAHGNLHTLRFLLRDCHVPVDMRDKAGYTPLQRAVITGRTDMVALLIQHGADPS</sequence>
<reference evidence="3" key="1">
    <citation type="submission" date="2023-06" db="EMBL/GenBank/DDBJ databases">
        <title>Genome-scale phylogeny and comparative genomics of the fungal order Sordariales.</title>
        <authorList>
            <consortium name="Lawrence Berkeley National Laboratory"/>
            <person name="Hensen N."/>
            <person name="Bonometti L."/>
            <person name="Westerberg I."/>
            <person name="Brannstrom I.O."/>
            <person name="Guillou S."/>
            <person name="Cros-Aarteil S."/>
            <person name="Calhoun S."/>
            <person name="Haridas S."/>
            <person name="Kuo A."/>
            <person name="Mondo S."/>
            <person name="Pangilinan J."/>
            <person name="Riley R."/>
            <person name="Labutti K."/>
            <person name="Andreopoulos B."/>
            <person name="Lipzen A."/>
            <person name="Chen C."/>
            <person name="Yanf M."/>
            <person name="Daum C."/>
            <person name="Ng V."/>
            <person name="Clum A."/>
            <person name="Steindorff A."/>
            <person name="Ohm R."/>
            <person name="Martin F."/>
            <person name="Silar P."/>
            <person name="Natvig D."/>
            <person name="Lalanne C."/>
            <person name="Gautier V."/>
            <person name="Ament-Velasquez S.L."/>
            <person name="Kruys A."/>
            <person name="Hutchinson M.I."/>
            <person name="Powell A.J."/>
            <person name="Barry K."/>
            <person name="Miller A.N."/>
            <person name="Grigoriev I.V."/>
            <person name="Debuchy R."/>
            <person name="Gladieux P."/>
            <person name="Thoren M.H."/>
            <person name="Johannesson H."/>
        </authorList>
    </citation>
    <scope>NUCLEOTIDE SEQUENCE</scope>
    <source>
        <strain evidence="3">PSN4</strain>
    </source>
</reference>
<feature type="region of interest" description="Disordered" evidence="2">
    <location>
        <begin position="1"/>
        <end position="76"/>
    </location>
</feature>
<protein>
    <recommendedName>
        <fullName evidence="5">BZIP domain-containing protein</fullName>
    </recommendedName>
</protein>
<comment type="caution">
    <text evidence="3">The sequence shown here is derived from an EMBL/GenBank/DDBJ whole genome shotgun (WGS) entry which is preliminary data.</text>
</comment>
<name>A0AAJ0BCC5_9PEZI</name>
<feature type="region of interest" description="Disordered" evidence="2">
    <location>
        <begin position="207"/>
        <end position="253"/>
    </location>
</feature>
<feature type="compositionally biased region" description="Pro residues" evidence="2">
    <location>
        <begin position="233"/>
        <end position="245"/>
    </location>
</feature>
<keyword evidence="1" id="KW-0040">ANK repeat</keyword>
<dbReference type="PROSITE" id="PS50297">
    <property type="entry name" value="ANK_REP_REGION"/>
    <property type="match status" value="1"/>
</dbReference>
<evidence type="ECO:0000256" key="2">
    <source>
        <dbReference type="SAM" id="MobiDB-lite"/>
    </source>
</evidence>
<feature type="compositionally biased region" description="Pro residues" evidence="2">
    <location>
        <begin position="1"/>
        <end position="10"/>
    </location>
</feature>
<dbReference type="InterPro" id="IPR036770">
    <property type="entry name" value="Ankyrin_rpt-contain_sf"/>
</dbReference>
<organism evidence="3 4">
    <name type="scientific">Echria macrotheca</name>
    <dbReference type="NCBI Taxonomy" id="438768"/>
    <lineage>
        <taxon>Eukaryota</taxon>
        <taxon>Fungi</taxon>
        <taxon>Dikarya</taxon>
        <taxon>Ascomycota</taxon>
        <taxon>Pezizomycotina</taxon>
        <taxon>Sordariomycetes</taxon>
        <taxon>Sordariomycetidae</taxon>
        <taxon>Sordariales</taxon>
        <taxon>Schizotheciaceae</taxon>
        <taxon>Echria</taxon>
    </lineage>
</organism>
<dbReference type="InterPro" id="IPR051412">
    <property type="entry name" value="Formin_Homology_Diaphanous_sf"/>
</dbReference>
<evidence type="ECO:0000313" key="4">
    <source>
        <dbReference type="Proteomes" id="UP001239445"/>
    </source>
</evidence>
<dbReference type="InterPro" id="IPR002110">
    <property type="entry name" value="Ankyrin_rpt"/>
</dbReference>
<accession>A0AAJ0BCC5</accession>
<proteinExistence type="predicted"/>
<feature type="compositionally biased region" description="Low complexity" evidence="2">
    <location>
        <begin position="219"/>
        <end position="232"/>
    </location>
</feature>
<dbReference type="PROSITE" id="PS50088">
    <property type="entry name" value="ANK_REPEAT"/>
    <property type="match status" value="1"/>
</dbReference>
<dbReference type="Pfam" id="PF12796">
    <property type="entry name" value="Ank_2"/>
    <property type="match status" value="1"/>
</dbReference>
<feature type="compositionally biased region" description="Basic residues" evidence="2">
    <location>
        <begin position="59"/>
        <end position="72"/>
    </location>
</feature>
<feature type="region of interest" description="Disordered" evidence="2">
    <location>
        <begin position="92"/>
        <end position="137"/>
    </location>
</feature>
<dbReference type="GO" id="GO:0005884">
    <property type="term" value="C:actin filament"/>
    <property type="evidence" value="ECO:0007669"/>
    <property type="project" value="TreeGrafter"/>
</dbReference>
<dbReference type="Gene3D" id="1.25.40.20">
    <property type="entry name" value="Ankyrin repeat-containing domain"/>
    <property type="match status" value="1"/>
</dbReference>
<dbReference type="AlphaFoldDB" id="A0AAJ0BCC5"/>
<dbReference type="Proteomes" id="UP001239445">
    <property type="component" value="Unassembled WGS sequence"/>
</dbReference>
<evidence type="ECO:0000256" key="1">
    <source>
        <dbReference type="PROSITE-ProRule" id="PRU00023"/>
    </source>
</evidence>
<evidence type="ECO:0000313" key="3">
    <source>
        <dbReference type="EMBL" id="KAK1754458.1"/>
    </source>
</evidence>
<feature type="repeat" description="ANK" evidence="1">
    <location>
        <begin position="354"/>
        <end position="382"/>
    </location>
</feature>
<feature type="compositionally biased region" description="Low complexity" evidence="2">
    <location>
        <begin position="117"/>
        <end position="137"/>
    </location>
</feature>
<dbReference type="EMBL" id="MU839835">
    <property type="protein sequence ID" value="KAK1754458.1"/>
    <property type="molecule type" value="Genomic_DNA"/>
</dbReference>
<keyword evidence="4" id="KW-1185">Reference proteome</keyword>
<feature type="compositionally biased region" description="Low complexity" evidence="2">
    <location>
        <begin position="27"/>
        <end position="38"/>
    </location>
</feature>
<feature type="compositionally biased region" description="Low complexity" evidence="2">
    <location>
        <begin position="94"/>
        <end position="106"/>
    </location>
</feature>
<feature type="compositionally biased region" description="Pro residues" evidence="2">
    <location>
        <begin position="207"/>
        <end position="218"/>
    </location>
</feature>
<gene>
    <name evidence="3" type="ORF">QBC47DRAFT_414422</name>
</gene>
<evidence type="ECO:0008006" key="5">
    <source>
        <dbReference type="Google" id="ProtNLM"/>
    </source>
</evidence>
<dbReference type="CDD" id="cd14688">
    <property type="entry name" value="bZIP_YAP"/>
    <property type="match status" value="1"/>
</dbReference>